<keyword evidence="9" id="KW-1185">Reference proteome</keyword>
<keyword evidence="5" id="KW-0539">Nucleus</keyword>
<organism evidence="8 9">
    <name type="scientific">Ficedula albicollis</name>
    <name type="common">Collared flycatcher</name>
    <name type="synonym">Muscicapa albicollis</name>
    <dbReference type="NCBI Taxonomy" id="59894"/>
    <lineage>
        <taxon>Eukaryota</taxon>
        <taxon>Metazoa</taxon>
        <taxon>Chordata</taxon>
        <taxon>Craniata</taxon>
        <taxon>Vertebrata</taxon>
        <taxon>Euteleostomi</taxon>
        <taxon>Archelosauria</taxon>
        <taxon>Archosauria</taxon>
        <taxon>Dinosauria</taxon>
        <taxon>Saurischia</taxon>
        <taxon>Theropoda</taxon>
        <taxon>Coelurosauria</taxon>
        <taxon>Aves</taxon>
        <taxon>Neognathae</taxon>
        <taxon>Neoaves</taxon>
        <taxon>Telluraves</taxon>
        <taxon>Australaves</taxon>
        <taxon>Passeriformes</taxon>
        <taxon>Muscicapidae</taxon>
        <taxon>Ficedula</taxon>
    </lineage>
</organism>
<dbReference type="Proteomes" id="UP000016665">
    <property type="component" value="Chromosome 4A"/>
</dbReference>
<dbReference type="GO" id="GO:0000939">
    <property type="term" value="C:inner kinetochore"/>
    <property type="evidence" value="ECO:0007669"/>
    <property type="project" value="TreeGrafter"/>
</dbReference>
<name>A0A803V1F2_FICAL</name>
<dbReference type="PANTHER" id="PTHR48208">
    <property type="entry name" value="CENTROMERE PROTEIN I"/>
    <property type="match status" value="1"/>
</dbReference>
<evidence type="ECO:0000256" key="1">
    <source>
        <dbReference type="ARBA" id="ARBA00004123"/>
    </source>
</evidence>
<accession>A0A803V1F2</accession>
<sequence>MPRKQSSRTPKQHVRSKSQTDLSAWRKGGRIDSEKSLQNQSANDQKYDSQEGSLKQALSYLEKVQGRVALKKNSVLQKHLNAVESTALTQGLPPEGFEILLNVVLSGKFADTVNTCLLKCLIPASVIPENSVVKAVSWLCVRKCSANIQLLFLKWLITMFDFIDHKEQLRALYGFFFFFLQDDKMCPFVCHVLYLLTRKENGESDLCELKNHFISDSGMQSHLQALLSLYKLYCPEQVTITLPGKMKTYFKNPEGPWKAAIAAVRQRNQGTSALSQRMFLGTSQPQSRKRKWNAQLVIPASSTNNLGEDRQKNSVCLYSTNETFPVEQLQTFPQLLQNIHRLEFPSRMGSVLTNPLLLHYMNCVKDESIYLRLYYWMGQMLQEECTWCVVDNSSEEEFKSFLETIYKSECFLQEGFSACEEFLYKTLPLWDGLCCRSEVLSLLSWISLSSFSDIKSYIYDPLAQGICNVVPCLCCRNTPLSGQVKTVAELIFFVGRISTVALRLENNSSFLLYFILDFYGTVCDVYLKYNLPILIMPPAGVFYPALLSMDSVNLNQLCYIMYRYRANLIAAKGNELTKKKILQLEFNERAYQEYNQYTIAMVGCLWTSSAFQKDTHAQGLCMDDKLLSKTAVKELKTSFNIVYHPAMMGYSIEFLQQVMVWAKILIFHGTRCSGRRWDWYLEYLYMQGLKGLKVFIESSISRVSQATCSRAENVEA</sequence>
<evidence type="ECO:0000313" key="8">
    <source>
        <dbReference type="Ensembl" id="ENSFALP00000016558.1"/>
    </source>
</evidence>
<evidence type="ECO:0000256" key="7">
    <source>
        <dbReference type="SAM" id="MobiDB-lite"/>
    </source>
</evidence>
<evidence type="ECO:0000256" key="2">
    <source>
        <dbReference type="ARBA" id="ARBA00004584"/>
    </source>
</evidence>
<dbReference type="GO" id="GO:0000070">
    <property type="term" value="P:mitotic sister chromatid segregation"/>
    <property type="evidence" value="ECO:0007669"/>
    <property type="project" value="TreeGrafter"/>
</dbReference>
<evidence type="ECO:0000256" key="6">
    <source>
        <dbReference type="ARBA" id="ARBA00023328"/>
    </source>
</evidence>
<dbReference type="GO" id="GO:0005634">
    <property type="term" value="C:nucleus"/>
    <property type="evidence" value="ECO:0007669"/>
    <property type="project" value="UniProtKB-SubCell"/>
</dbReference>
<reference evidence="8" key="3">
    <citation type="submission" date="2025-09" db="UniProtKB">
        <authorList>
            <consortium name="Ensembl"/>
        </authorList>
    </citation>
    <scope>IDENTIFICATION</scope>
</reference>
<dbReference type="GO" id="GO:0034080">
    <property type="term" value="P:CENP-A containing chromatin assembly"/>
    <property type="evidence" value="ECO:0007669"/>
    <property type="project" value="TreeGrafter"/>
</dbReference>
<reference evidence="8 9" key="1">
    <citation type="journal article" date="2012" name="Nature">
        <title>The genomic landscape of species divergence in Ficedula flycatchers.</title>
        <authorList>
            <person name="Ellegren H."/>
            <person name="Smeds L."/>
            <person name="Burri R."/>
            <person name="Olason P.I."/>
            <person name="Backstrom N."/>
            <person name="Kawakami T."/>
            <person name="Kunstner A."/>
            <person name="Makinen H."/>
            <person name="Nadachowska-Brzyska K."/>
            <person name="Qvarnstrom A."/>
            <person name="Uebbing S."/>
            <person name="Wolf J.B."/>
        </authorList>
    </citation>
    <scope>NUCLEOTIDE SEQUENCE [LARGE SCALE GENOMIC DNA]</scope>
</reference>
<gene>
    <name evidence="8" type="primary">CENPI</name>
</gene>
<comment type="similarity">
    <text evidence="3">Belongs to the CENP-I/CTF3 family.</text>
</comment>
<dbReference type="Ensembl" id="ENSFALT00000029542.1">
    <property type="protein sequence ID" value="ENSFALP00000016558.1"/>
    <property type="gene ID" value="ENSFALG00000011467.2"/>
</dbReference>
<keyword evidence="4" id="KW-0158">Chromosome</keyword>
<dbReference type="GeneTree" id="ENSGT00390000013235"/>
<feature type="compositionally biased region" description="Basic residues" evidence="7">
    <location>
        <begin position="1"/>
        <end position="16"/>
    </location>
</feature>
<feature type="region of interest" description="Disordered" evidence="7">
    <location>
        <begin position="1"/>
        <end position="48"/>
    </location>
</feature>
<dbReference type="InterPro" id="IPR012485">
    <property type="entry name" value="CENP-I"/>
</dbReference>
<comment type="subcellular location">
    <subcellularLocation>
        <location evidence="2">Chromosome</location>
        <location evidence="2">Centromere</location>
    </subcellularLocation>
    <subcellularLocation>
        <location evidence="1">Nucleus</location>
    </subcellularLocation>
</comment>
<dbReference type="Pfam" id="PF07778">
    <property type="entry name" value="CENP-I"/>
    <property type="match status" value="1"/>
</dbReference>
<dbReference type="AlphaFoldDB" id="A0A803V1F2"/>
<evidence type="ECO:0000256" key="4">
    <source>
        <dbReference type="ARBA" id="ARBA00022454"/>
    </source>
</evidence>
<evidence type="ECO:0000256" key="5">
    <source>
        <dbReference type="ARBA" id="ARBA00023242"/>
    </source>
</evidence>
<evidence type="ECO:0000313" key="9">
    <source>
        <dbReference type="Proteomes" id="UP000016665"/>
    </source>
</evidence>
<evidence type="ECO:0000256" key="3">
    <source>
        <dbReference type="ARBA" id="ARBA00005470"/>
    </source>
</evidence>
<dbReference type="PANTHER" id="PTHR48208:SF2">
    <property type="entry name" value="CENTROMERE PROTEIN I"/>
    <property type="match status" value="1"/>
</dbReference>
<keyword evidence="6" id="KW-0137">Centromere</keyword>
<reference evidence="8" key="2">
    <citation type="submission" date="2025-08" db="UniProtKB">
        <authorList>
            <consortium name="Ensembl"/>
        </authorList>
    </citation>
    <scope>IDENTIFICATION</scope>
</reference>
<protein>
    <submittedName>
        <fullName evidence="8">Centromere protein I</fullName>
    </submittedName>
</protein>
<proteinExistence type="inferred from homology"/>